<keyword evidence="4" id="KW-1185">Reference proteome</keyword>
<reference evidence="3 4" key="1">
    <citation type="submission" date="2019-03" db="EMBL/GenBank/DDBJ databases">
        <title>Genome sequence of Sphingomonas sp. 17J27-24.</title>
        <authorList>
            <person name="Kim M."/>
            <person name="Maeng S."/>
            <person name="Sathiyaraj S."/>
        </authorList>
    </citation>
    <scope>NUCLEOTIDE SEQUENCE [LARGE SCALE GENOMIC DNA]</scope>
    <source>
        <strain evidence="3 4">17J27-24</strain>
    </source>
</reference>
<accession>A0A4Y8ZUA8</accession>
<name>A0A4Y8ZUA8_9SPHN</name>
<proteinExistence type="predicted"/>
<dbReference type="OrthoDB" id="159246at2"/>
<comment type="caution">
    <text evidence="3">The sequence shown here is derived from an EMBL/GenBank/DDBJ whole genome shotgun (WGS) entry which is preliminary data.</text>
</comment>
<dbReference type="Gene3D" id="3.90.550.10">
    <property type="entry name" value="Spore Coat Polysaccharide Biosynthesis Protein SpsA, Chain A"/>
    <property type="match status" value="1"/>
</dbReference>
<dbReference type="GO" id="GO:0016779">
    <property type="term" value="F:nucleotidyltransferase activity"/>
    <property type="evidence" value="ECO:0007669"/>
    <property type="project" value="UniProtKB-ARBA"/>
</dbReference>
<dbReference type="AlphaFoldDB" id="A0A4Y8ZUA8"/>
<dbReference type="Pfam" id="PF12804">
    <property type="entry name" value="NTP_transf_3"/>
    <property type="match status" value="1"/>
</dbReference>
<sequence length="270" mass="28766">MGEWTAIVLAGQRPGETGFAESMGVSSKALIPVGGEPMLARVVRTLLASPSIGRVIVLAQSADRLLSQAPAWLRAEARVSTADAGDGISTSIAAIAGGADAPFPLLVTTADHALLTEDMVETFLGRTVDTDVSFALVERGTVEAAYPETRRTWLKFFDGHYTGANLFGLANPKARSALEFWARAERDRKKALKMLSFFGPTIFLRALTRTISLDAAAAKVGRALELRLKAIRLPFAEAAIDVDKPSDLALAERAVAARRHDAARVVAGAR</sequence>
<protein>
    <recommendedName>
        <fullName evidence="2">MobA-like NTP transferase domain-containing protein</fullName>
    </recommendedName>
</protein>
<dbReference type="InterPro" id="IPR025877">
    <property type="entry name" value="MobA-like_NTP_Trfase"/>
</dbReference>
<gene>
    <name evidence="3" type="ORF">E2493_07450</name>
</gene>
<evidence type="ECO:0000313" key="4">
    <source>
        <dbReference type="Proteomes" id="UP000298213"/>
    </source>
</evidence>
<evidence type="ECO:0000313" key="3">
    <source>
        <dbReference type="EMBL" id="TFI58892.1"/>
    </source>
</evidence>
<organism evidence="3 4">
    <name type="scientific">Sphingomonas parva</name>
    <dbReference type="NCBI Taxonomy" id="2555898"/>
    <lineage>
        <taxon>Bacteria</taxon>
        <taxon>Pseudomonadati</taxon>
        <taxon>Pseudomonadota</taxon>
        <taxon>Alphaproteobacteria</taxon>
        <taxon>Sphingomonadales</taxon>
        <taxon>Sphingomonadaceae</taxon>
        <taxon>Sphingomonas</taxon>
    </lineage>
</organism>
<dbReference type="RefSeq" id="WP_135085301.1">
    <property type="nucleotide sequence ID" value="NZ_SPDV01000011.1"/>
</dbReference>
<dbReference type="SUPFAM" id="SSF53448">
    <property type="entry name" value="Nucleotide-diphospho-sugar transferases"/>
    <property type="match status" value="1"/>
</dbReference>
<dbReference type="EMBL" id="SPDV01000011">
    <property type="protein sequence ID" value="TFI58892.1"/>
    <property type="molecule type" value="Genomic_DNA"/>
</dbReference>
<feature type="domain" description="MobA-like NTP transferase" evidence="2">
    <location>
        <begin position="7"/>
        <end position="138"/>
    </location>
</feature>
<evidence type="ECO:0000259" key="2">
    <source>
        <dbReference type="Pfam" id="PF12804"/>
    </source>
</evidence>
<dbReference type="Proteomes" id="UP000298213">
    <property type="component" value="Unassembled WGS sequence"/>
</dbReference>
<keyword evidence="1" id="KW-0460">Magnesium</keyword>
<dbReference type="InterPro" id="IPR029044">
    <property type="entry name" value="Nucleotide-diphossugar_trans"/>
</dbReference>
<evidence type="ECO:0000256" key="1">
    <source>
        <dbReference type="ARBA" id="ARBA00022842"/>
    </source>
</evidence>